<dbReference type="AlphaFoldDB" id="A0A9D4RUL7"/>
<accession>A0A9D4RUL7</accession>
<evidence type="ECO:0000313" key="1">
    <source>
        <dbReference type="EMBL" id="KAH3881609.1"/>
    </source>
</evidence>
<sequence>MDDTVRTCIKTCFPRARLVSRAYKRLYFPESAQQQTRLDVERLASLVSAHDVVFLLLDTRESRWLPTVMAAANNKASKA</sequence>
<name>A0A9D4RUL7_DREPO</name>
<comment type="caution">
    <text evidence="1">The sequence shown here is derived from an EMBL/GenBank/DDBJ whole genome shotgun (WGS) entry which is preliminary data.</text>
</comment>
<reference evidence="1" key="2">
    <citation type="submission" date="2020-11" db="EMBL/GenBank/DDBJ databases">
        <authorList>
            <person name="McCartney M.A."/>
            <person name="Auch B."/>
            <person name="Kono T."/>
            <person name="Mallez S."/>
            <person name="Becker A."/>
            <person name="Gohl D.M."/>
            <person name="Silverstein K.A.T."/>
            <person name="Koren S."/>
            <person name="Bechman K.B."/>
            <person name="Herman A."/>
            <person name="Abrahante J.E."/>
            <person name="Garbe J."/>
        </authorList>
    </citation>
    <scope>NUCLEOTIDE SEQUENCE</scope>
    <source>
        <strain evidence="1">Duluth1</strain>
        <tissue evidence="1">Whole animal</tissue>
    </source>
</reference>
<dbReference type="EMBL" id="JAIWYP010000001">
    <property type="protein sequence ID" value="KAH3881609.1"/>
    <property type="molecule type" value="Genomic_DNA"/>
</dbReference>
<dbReference type="Gene3D" id="3.40.50.720">
    <property type="entry name" value="NAD(P)-binding Rossmann-like Domain"/>
    <property type="match status" value="1"/>
</dbReference>
<evidence type="ECO:0000313" key="2">
    <source>
        <dbReference type="Proteomes" id="UP000828390"/>
    </source>
</evidence>
<keyword evidence="2" id="KW-1185">Reference proteome</keyword>
<gene>
    <name evidence="1" type="ORF">DPMN_005535</name>
</gene>
<protein>
    <submittedName>
        <fullName evidence="1">Uncharacterized protein</fullName>
    </submittedName>
</protein>
<dbReference type="Proteomes" id="UP000828390">
    <property type="component" value="Unassembled WGS sequence"/>
</dbReference>
<proteinExistence type="predicted"/>
<organism evidence="1 2">
    <name type="scientific">Dreissena polymorpha</name>
    <name type="common">Zebra mussel</name>
    <name type="synonym">Mytilus polymorpha</name>
    <dbReference type="NCBI Taxonomy" id="45954"/>
    <lineage>
        <taxon>Eukaryota</taxon>
        <taxon>Metazoa</taxon>
        <taxon>Spiralia</taxon>
        <taxon>Lophotrochozoa</taxon>
        <taxon>Mollusca</taxon>
        <taxon>Bivalvia</taxon>
        <taxon>Autobranchia</taxon>
        <taxon>Heteroconchia</taxon>
        <taxon>Euheterodonta</taxon>
        <taxon>Imparidentia</taxon>
        <taxon>Neoheterodontei</taxon>
        <taxon>Myida</taxon>
        <taxon>Dreissenoidea</taxon>
        <taxon>Dreissenidae</taxon>
        <taxon>Dreissena</taxon>
    </lineage>
</organism>
<reference evidence="1" key="1">
    <citation type="journal article" date="2019" name="bioRxiv">
        <title>The Genome of the Zebra Mussel, Dreissena polymorpha: A Resource for Invasive Species Research.</title>
        <authorList>
            <person name="McCartney M.A."/>
            <person name="Auch B."/>
            <person name="Kono T."/>
            <person name="Mallez S."/>
            <person name="Zhang Y."/>
            <person name="Obille A."/>
            <person name="Becker A."/>
            <person name="Abrahante J.E."/>
            <person name="Garbe J."/>
            <person name="Badalamenti J.P."/>
            <person name="Herman A."/>
            <person name="Mangelson H."/>
            <person name="Liachko I."/>
            <person name="Sullivan S."/>
            <person name="Sone E.D."/>
            <person name="Koren S."/>
            <person name="Silverstein K.A.T."/>
            <person name="Beckman K.B."/>
            <person name="Gohl D.M."/>
        </authorList>
    </citation>
    <scope>NUCLEOTIDE SEQUENCE</scope>
    <source>
        <strain evidence="1">Duluth1</strain>
        <tissue evidence="1">Whole animal</tissue>
    </source>
</reference>